<protein>
    <recommendedName>
        <fullName evidence="3">KIF-binding protein</fullName>
    </recommendedName>
</protein>
<comment type="caution">
    <text evidence="1">The sequence shown here is derived from an EMBL/GenBank/DDBJ whole genome shotgun (WGS) entry which is preliminary data.</text>
</comment>
<organism evidence="1 2">
    <name type="scientific">Prorocentrum cordatum</name>
    <dbReference type="NCBI Taxonomy" id="2364126"/>
    <lineage>
        <taxon>Eukaryota</taxon>
        <taxon>Sar</taxon>
        <taxon>Alveolata</taxon>
        <taxon>Dinophyceae</taxon>
        <taxon>Prorocentrales</taxon>
        <taxon>Prorocentraceae</taxon>
        <taxon>Prorocentrum</taxon>
    </lineage>
</organism>
<dbReference type="PROSITE" id="PS50096">
    <property type="entry name" value="IQ"/>
    <property type="match status" value="1"/>
</dbReference>
<accession>A0ABN9TS33</accession>
<keyword evidence="2" id="KW-1185">Reference proteome</keyword>
<dbReference type="EMBL" id="CAUYUJ010014981">
    <property type="protein sequence ID" value="CAK0848451.1"/>
    <property type="molecule type" value="Genomic_DNA"/>
</dbReference>
<reference evidence="1" key="1">
    <citation type="submission" date="2023-10" db="EMBL/GenBank/DDBJ databases">
        <authorList>
            <person name="Chen Y."/>
            <person name="Shah S."/>
            <person name="Dougan E. K."/>
            <person name="Thang M."/>
            <person name="Chan C."/>
        </authorList>
    </citation>
    <scope>NUCLEOTIDE SEQUENCE [LARGE SCALE GENOMIC DNA]</scope>
</reference>
<sequence length="442" mass="46534">MGRWGDLGPGFPRPAPACPGEDPSLALLLRPGVSEDGARASAARIQQAWRGSRAQARLRAARRRLQGLDPPAGGVGESAAAAVARAARPWHCVVGTRPPHAEPAGARGGDDAEALWDEAAAFRRISAEQAMATQARWLRGGGGGPDRGLLEEALAWDETQQLVLAMSRLEQRLQLRRQELEGPQATAFRPPCAVGAAACSELEAKLTAWQSSAQQGSAEASGPGSAAALGLLLLPCLCLFQLVAAGSYLHRGKLEDARRALGWVESAVAAAQPGSFLSAAGPQLCARVALYIAGGALRSSDYVAAVDAGMQALALLRERDGPRDFWPAHCWELAACHRAVALGLAGQGKHQEAQHELAELQRQLGAGASEAAAPRLAAFLSEDVRILRLECDVVQKVDLGPQPVGAPPEVLQALREDAEKSCWRGSCAAATPAAVRRRWWPS</sequence>
<dbReference type="Proteomes" id="UP001189429">
    <property type="component" value="Unassembled WGS sequence"/>
</dbReference>
<proteinExistence type="predicted"/>
<name>A0ABN9TS33_9DINO</name>
<evidence type="ECO:0008006" key="3">
    <source>
        <dbReference type="Google" id="ProtNLM"/>
    </source>
</evidence>
<gene>
    <name evidence="1" type="ORF">PCOR1329_LOCUS41387</name>
</gene>
<evidence type="ECO:0000313" key="1">
    <source>
        <dbReference type="EMBL" id="CAK0848451.1"/>
    </source>
</evidence>
<evidence type="ECO:0000313" key="2">
    <source>
        <dbReference type="Proteomes" id="UP001189429"/>
    </source>
</evidence>